<evidence type="ECO:0000313" key="1">
    <source>
        <dbReference type="EMBL" id="KAK3060506.1"/>
    </source>
</evidence>
<dbReference type="EMBL" id="JAWDJW010008515">
    <property type="protein sequence ID" value="KAK3060506.1"/>
    <property type="molecule type" value="Genomic_DNA"/>
</dbReference>
<gene>
    <name evidence="1" type="ORF">LTS18_008396</name>
</gene>
<comment type="caution">
    <text evidence="1">The sequence shown here is derived from an EMBL/GenBank/DDBJ whole genome shotgun (WGS) entry which is preliminary data.</text>
</comment>
<reference evidence="1" key="1">
    <citation type="submission" date="2024-09" db="EMBL/GenBank/DDBJ databases">
        <title>Black Yeasts Isolated from many extreme environments.</title>
        <authorList>
            <person name="Coleine C."/>
            <person name="Stajich J.E."/>
            <person name="Selbmann L."/>
        </authorList>
    </citation>
    <scope>NUCLEOTIDE SEQUENCE</scope>
    <source>
        <strain evidence="1">CCFEE 5737</strain>
    </source>
</reference>
<evidence type="ECO:0000313" key="2">
    <source>
        <dbReference type="Proteomes" id="UP001186974"/>
    </source>
</evidence>
<protein>
    <submittedName>
        <fullName evidence="1">Uncharacterized protein</fullName>
    </submittedName>
</protein>
<organism evidence="1 2">
    <name type="scientific">Coniosporium uncinatum</name>
    <dbReference type="NCBI Taxonomy" id="93489"/>
    <lineage>
        <taxon>Eukaryota</taxon>
        <taxon>Fungi</taxon>
        <taxon>Dikarya</taxon>
        <taxon>Ascomycota</taxon>
        <taxon>Pezizomycotina</taxon>
        <taxon>Dothideomycetes</taxon>
        <taxon>Dothideomycetes incertae sedis</taxon>
        <taxon>Coniosporium</taxon>
    </lineage>
</organism>
<accession>A0ACC3D1Y3</accession>
<name>A0ACC3D1Y3_9PEZI</name>
<proteinExistence type="predicted"/>
<sequence length="249" mass="29114">MSRSARKRSKARAMASNDEKTNVQPPVRFQRIRMPDAPKRKPSEMSDAELYGNTRKKSKAAEWYARKESQVVLKREATAQPTQSFRFLDLPAELRNTVYTELLVNPTPIEVDKNSVPKLHVITRVNRQIRGEARKIYYLQNTFHFYPTQTYDLTAYRKLVRRADLDDEEFRKQIFTEIDPIGECPHRGVYVSWPGLESILRQIYKQGGNWPTIFQGYLKESNSSARRAFLEKTEDKCATVIQQAMDYEK</sequence>
<dbReference type="Proteomes" id="UP001186974">
    <property type="component" value="Unassembled WGS sequence"/>
</dbReference>
<keyword evidence="2" id="KW-1185">Reference proteome</keyword>